<feature type="region of interest" description="Disordered" evidence="6">
    <location>
        <begin position="337"/>
        <end position="383"/>
    </location>
</feature>
<name>A0A2J8A647_9CHLO</name>
<protein>
    <submittedName>
        <fullName evidence="9">U3 small nucleolar RNA-associated protein 6</fullName>
    </submittedName>
</protein>
<keyword evidence="4" id="KW-0677">Repeat</keyword>
<dbReference type="InterPro" id="IPR003107">
    <property type="entry name" value="HAT"/>
</dbReference>
<dbReference type="InterPro" id="IPR013949">
    <property type="entry name" value="Utp6"/>
</dbReference>
<dbReference type="GO" id="GO:0034388">
    <property type="term" value="C:Pwp2p-containing subcomplex of 90S preribosome"/>
    <property type="evidence" value="ECO:0007669"/>
    <property type="project" value="TreeGrafter"/>
</dbReference>
<dbReference type="Pfam" id="PF24892">
    <property type="entry name" value="UTP6_C"/>
    <property type="match status" value="1"/>
</dbReference>
<dbReference type="SMART" id="SM00386">
    <property type="entry name" value="HAT"/>
    <property type="match status" value="8"/>
</dbReference>
<evidence type="ECO:0000256" key="4">
    <source>
        <dbReference type="ARBA" id="ARBA00022737"/>
    </source>
</evidence>
<dbReference type="InterPro" id="IPR011990">
    <property type="entry name" value="TPR-like_helical_dom_sf"/>
</dbReference>
<evidence type="ECO:0000256" key="5">
    <source>
        <dbReference type="ARBA" id="ARBA00023242"/>
    </source>
</evidence>
<accession>A0A2J8A647</accession>
<gene>
    <name evidence="9" type="ORF">TSOC_005504</name>
</gene>
<keyword evidence="3" id="KW-0698">rRNA processing</keyword>
<feature type="domain" description="U3 small nucleolar RNA-associated protein 6 homolog C-terminal" evidence="8">
    <location>
        <begin position="549"/>
        <end position="777"/>
    </location>
</feature>
<evidence type="ECO:0000259" key="8">
    <source>
        <dbReference type="Pfam" id="PF24892"/>
    </source>
</evidence>
<feature type="region of interest" description="Disordered" evidence="6">
    <location>
        <begin position="498"/>
        <end position="542"/>
    </location>
</feature>
<sequence length="865" mass="95791">MADTVQYLMEQMIPELEELEEKGYFTRSEVKKIAHKRQTFEYLLKRRAALKEDFYRYIEFETKLEELRKTRKQAASAKGKKGLAEVAIVRRIHFIYERATRKFRSDVGLWMRWIEACKRFKSSKQLSKVITKALQRHSAVPELWIEAARWEFDTNSNIAAARSLMQQGIRMCRTEEAIWVQYYRLELLHALKLRVRRLVLGIDQLPGEWCPYFQHGIRPGGGLLIKLPHPRPALWLTPAADGEGQDEGRSAAATRAVMQGGVARIVFKNAIEELPASLAFRARFLDVLRAFDFDFVTGLLEQVYDSIRKDFGKVEEAWDLLARRHIDFAALRKAAPAEQAPEQEAEAVERVLQQQQQQQQPGHSGQQPQLQQQPEEGVAAGAWDADAHHRACGTYEEALAAVASARMHHLYDQYLCGVLEGLMAAGEAALQAAVGVAAQLFELLQRAHSAGCCCPGTYLAWVDWAERVRQPKVEEAWDLLARRHIDFAALRKAAPAEQAPEQEAEAVERVLQQQQQQQQPGHSGQQPQLQQQPEEGVAAGAWDADAHHRACGTYEEALAAVASARMHHLYDQYLCGVLEGLMAAGEAALQAAVGVAAQLFELLQRAHSAGCCCPGTYLAWVDWAERVRQPKMALKAARKGCERFPADVSVWRRRLVLEQSLASAKQHSAQELLGSFAAALQATQPEEAAELWHMAVQALPACSPEYGRLGEMLAAACCAVARKAASGGLGQVAAVMVEKARSDVGIEAARRLYTRLLSVPAAGGDLYRCAIRLEQEEVGARPATTSGAAPTPAASSAEGRAAAKRVCNLYEAAVSAHGSSEVDLWVGYARWLVRCGKGAGQVVWRAAKELEDADAFVAAYREELQ</sequence>
<evidence type="ECO:0000313" key="9">
    <source>
        <dbReference type="EMBL" id="PNH07975.1"/>
    </source>
</evidence>
<keyword evidence="5" id="KW-0539">Nucleus</keyword>
<dbReference type="Pfam" id="PF08640">
    <property type="entry name" value="U3_assoc_6"/>
    <property type="match status" value="1"/>
</dbReference>
<comment type="similarity">
    <text evidence="2">Belongs to the UTP6 family.</text>
</comment>
<dbReference type="GO" id="GO:0032040">
    <property type="term" value="C:small-subunit processome"/>
    <property type="evidence" value="ECO:0007669"/>
    <property type="project" value="TreeGrafter"/>
</dbReference>
<evidence type="ECO:0000256" key="6">
    <source>
        <dbReference type="SAM" id="MobiDB-lite"/>
    </source>
</evidence>
<dbReference type="SUPFAM" id="SSF48452">
    <property type="entry name" value="TPR-like"/>
    <property type="match status" value="1"/>
</dbReference>
<comment type="subcellular location">
    <subcellularLocation>
        <location evidence="1">Nucleus</location>
        <location evidence="1">Nucleolus</location>
    </subcellularLocation>
</comment>
<dbReference type="Gene3D" id="1.25.40.10">
    <property type="entry name" value="Tetratricopeptide repeat domain"/>
    <property type="match status" value="2"/>
</dbReference>
<evidence type="ECO:0000256" key="3">
    <source>
        <dbReference type="ARBA" id="ARBA00022552"/>
    </source>
</evidence>
<dbReference type="GO" id="GO:0000462">
    <property type="term" value="P:maturation of SSU-rRNA from tricistronic rRNA transcript (SSU-rRNA, 5.8S rRNA, LSU-rRNA)"/>
    <property type="evidence" value="ECO:0007669"/>
    <property type="project" value="InterPro"/>
</dbReference>
<dbReference type="PANTHER" id="PTHR23271">
    <property type="entry name" value="HEPATOCELLULAR CARCINOMA-ASSOCIATED ANTIGEN 66"/>
    <property type="match status" value="1"/>
</dbReference>
<dbReference type="Proteomes" id="UP000236333">
    <property type="component" value="Unassembled WGS sequence"/>
</dbReference>
<feature type="domain" description="U3 small nucleolar RNA-associated protein 6 N-terminal" evidence="7">
    <location>
        <begin position="9"/>
        <end position="91"/>
    </location>
</feature>
<dbReference type="InterPro" id="IPR055347">
    <property type="entry name" value="UTP6_N"/>
</dbReference>
<dbReference type="InterPro" id="IPR056907">
    <property type="entry name" value="UTP6_C"/>
</dbReference>
<dbReference type="OrthoDB" id="28112at2759"/>
<feature type="compositionally biased region" description="Low complexity" evidence="6">
    <location>
        <begin position="511"/>
        <end position="532"/>
    </location>
</feature>
<evidence type="ECO:0000313" key="10">
    <source>
        <dbReference type="Proteomes" id="UP000236333"/>
    </source>
</evidence>
<reference evidence="9 10" key="1">
    <citation type="journal article" date="2017" name="Mol. Biol. Evol.">
        <title>The 4-celled Tetrabaena socialis nuclear genome reveals the essential components for genetic control of cell number at the origin of multicellularity in the volvocine lineage.</title>
        <authorList>
            <person name="Featherston J."/>
            <person name="Arakaki Y."/>
            <person name="Hanschen E.R."/>
            <person name="Ferris P.J."/>
            <person name="Michod R.E."/>
            <person name="Olson B.J.S.C."/>
            <person name="Nozaki H."/>
            <person name="Durand P.M."/>
        </authorList>
    </citation>
    <scope>NUCLEOTIDE SEQUENCE [LARGE SCALE GENOMIC DNA]</scope>
    <source>
        <strain evidence="9 10">NIES-571</strain>
    </source>
</reference>
<proteinExistence type="inferred from homology"/>
<evidence type="ECO:0000256" key="1">
    <source>
        <dbReference type="ARBA" id="ARBA00004604"/>
    </source>
</evidence>
<evidence type="ECO:0000256" key="2">
    <source>
        <dbReference type="ARBA" id="ARBA00010734"/>
    </source>
</evidence>
<comment type="caution">
    <text evidence="9">The sequence shown here is derived from an EMBL/GenBank/DDBJ whole genome shotgun (WGS) entry which is preliminary data.</text>
</comment>
<dbReference type="AlphaFoldDB" id="A0A2J8A647"/>
<keyword evidence="10" id="KW-1185">Reference proteome</keyword>
<dbReference type="EMBL" id="PGGS01000151">
    <property type="protein sequence ID" value="PNH07975.1"/>
    <property type="molecule type" value="Genomic_DNA"/>
</dbReference>
<feature type="compositionally biased region" description="Low complexity" evidence="6">
    <location>
        <begin position="352"/>
        <end position="373"/>
    </location>
</feature>
<evidence type="ECO:0000259" key="7">
    <source>
        <dbReference type="Pfam" id="PF08640"/>
    </source>
</evidence>
<organism evidence="9 10">
    <name type="scientific">Tetrabaena socialis</name>
    <dbReference type="NCBI Taxonomy" id="47790"/>
    <lineage>
        <taxon>Eukaryota</taxon>
        <taxon>Viridiplantae</taxon>
        <taxon>Chlorophyta</taxon>
        <taxon>core chlorophytes</taxon>
        <taxon>Chlorophyceae</taxon>
        <taxon>CS clade</taxon>
        <taxon>Chlamydomonadales</taxon>
        <taxon>Tetrabaenaceae</taxon>
        <taxon>Tetrabaena</taxon>
    </lineage>
</organism>
<dbReference type="GO" id="GO:0030515">
    <property type="term" value="F:snoRNA binding"/>
    <property type="evidence" value="ECO:0007669"/>
    <property type="project" value="InterPro"/>
</dbReference>
<dbReference type="PANTHER" id="PTHR23271:SF1">
    <property type="entry name" value="U3 SMALL NUCLEOLAR RNA-ASSOCIATED PROTEIN 6 HOMOLOG"/>
    <property type="match status" value="1"/>
</dbReference>